<dbReference type="EMBL" id="FXAW01000003">
    <property type="protein sequence ID" value="SMG27065.1"/>
    <property type="molecule type" value="Genomic_DNA"/>
</dbReference>
<dbReference type="STRING" id="1028.SAMN05661096_01570"/>
<name>A0A1X7JH16_9BACT</name>
<evidence type="ECO:0000313" key="2">
    <source>
        <dbReference type="EMBL" id="SMG27065.1"/>
    </source>
</evidence>
<evidence type="ECO:0000313" key="3">
    <source>
        <dbReference type="Proteomes" id="UP000193804"/>
    </source>
</evidence>
<dbReference type="Proteomes" id="UP000193804">
    <property type="component" value="Unassembled WGS sequence"/>
</dbReference>
<evidence type="ECO:0000256" key="1">
    <source>
        <dbReference type="SAM" id="Phobius"/>
    </source>
</evidence>
<sequence>MDQKSDFKYWESFFQSLQMTYYGLLAAPLFLFAVVFLRAENGNAKFLAIPANIEDTVVGITVILAVVEILFLHFLAAKQYKLASKDEDLLSKMRKYKSATLVKYIGLAIYQIITIAIFAMTYHNGLMGLFTGLLLYSSFFRPEIQNARRDLKLSKEEYQNIDYKTGLMT</sequence>
<protein>
    <submittedName>
        <fullName evidence="2">Uncharacterized protein</fullName>
    </submittedName>
</protein>
<reference evidence="3" key="1">
    <citation type="submission" date="2017-04" db="EMBL/GenBank/DDBJ databases">
        <authorList>
            <person name="Varghese N."/>
            <person name="Submissions S."/>
        </authorList>
    </citation>
    <scope>NUCLEOTIDE SEQUENCE [LARGE SCALE GENOMIC DNA]</scope>
    <source>
        <strain evidence="3">DSM 4125</strain>
    </source>
</reference>
<accession>A0A1X7JH16</accession>
<organism evidence="2 3">
    <name type="scientific">Marivirga sericea</name>
    <dbReference type="NCBI Taxonomy" id="1028"/>
    <lineage>
        <taxon>Bacteria</taxon>
        <taxon>Pseudomonadati</taxon>
        <taxon>Bacteroidota</taxon>
        <taxon>Cytophagia</taxon>
        <taxon>Cytophagales</taxon>
        <taxon>Marivirgaceae</taxon>
        <taxon>Marivirga</taxon>
    </lineage>
</organism>
<gene>
    <name evidence="2" type="ORF">SAMN05661096_01570</name>
</gene>
<keyword evidence="1" id="KW-1133">Transmembrane helix</keyword>
<dbReference type="OrthoDB" id="9826625at2"/>
<keyword evidence="1" id="KW-0472">Membrane</keyword>
<feature type="transmembrane region" description="Helical" evidence="1">
    <location>
        <begin position="57"/>
        <end position="76"/>
    </location>
</feature>
<feature type="transmembrane region" description="Helical" evidence="1">
    <location>
        <begin position="21"/>
        <end position="37"/>
    </location>
</feature>
<feature type="transmembrane region" description="Helical" evidence="1">
    <location>
        <begin position="101"/>
        <end position="120"/>
    </location>
</feature>
<keyword evidence="1" id="KW-0812">Transmembrane</keyword>
<proteinExistence type="predicted"/>
<dbReference type="AlphaFoldDB" id="A0A1X7JH16"/>
<keyword evidence="3" id="KW-1185">Reference proteome</keyword>
<dbReference type="RefSeq" id="WP_085516514.1">
    <property type="nucleotide sequence ID" value="NZ_FXAW01000003.1"/>
</dbReference>